<sequence>GFHKRGIEPDWVARVSLDYLKPLVNAANAKAKTTK</sequence>
<dbReference type="EMBL" id="RJTJ01000084">
    <property type="protein sequence ID" value="RUL95440.1"/>
    <property type="molecule type" value="Genomic_DNA"/>
</dbReference>
<dbReference type="AlphaFoldDB" id="A0A432N7B3"/>
<dbReference type="Proteomes" id="UP000278081">
    <property type="component" value="Unassembled WGS sequence"/>
</dbReference>
<feature type="non-terminal residue" evidence="1">
    <location>
        <position position="1"/>
    </location>
</feature>
<keyword evidence="1" id="KW-0413">Isomerase</keyword>
<reference evidence="1 3" key="1">
    <citation type="submission" date="2018-11" db="EMBL/GenBank/DDBJ databases">
        <title>Rhizobium chutanense sp. nov., isolated from root nodules of Phaseolus vulgaris in China.</title>
        <authorList>
            <person name="Huo Y."/>
        </authorList>
    </citation>
    <scope>NUCLEOTIDE SEQUENCE [LARGE SCALE GENOMIC DNA]</scope>
    <source>
        <strain evidence="1 3">C16</strain>
    </source>
</reference>
<accession>A0A432N7B3</accession>
<comment type="caution">
    <text evidence="1">The sequence shown here is derived from an EMBL/GenBank/DDBJ whole genome shotgun (WGS) entry which is preliminary data.</text>
</comment>
<gene>
    <name evidence="2" type="ORF">EFR84_13050</name>
    <name evidence="1" type="ORF">EFR84_34220</name>
</gene>
<organism evidence="1 3">
    <name type="scientific">Rhizobium chutanense</name>
    <dbReference type="NCBI Taxonomy" id="2035448"/>
    <lineage>
        <taxon>Bacteria</taxon>
        <taxon>Pseudomonadati</taxon>
        <taxon>Pseudomonadota</taxon>
        <taxon>Alphaproteobacteria</taxon>
        <taxon>Hyphomicrobiales</taxon>
        <taxon>Rhizobiaceae</taxon>
        <taxon>Rhizobium/Agrobacterium group</taxon>
        <taxon>Rhizobium</taxon>
    </lineage>
</organism>
<evidence type="ECO:0000313" key="2">
    <source>
        <dbReference type="EMBL" id="RUM06002.1"/>
    </source>
</evidence>
<name>A0A432N7B3_9HYPH</name>
<proteinExistence type="predicted"/>
<evidence type="ECO:0000313" key="3">
    <source>
        <dbReference type="Proteomes" id="UP000278081"/>
    </source>
</evidence>
<dbReference type="EMBL" id="RJTJ01000010">
    <property type="protein sequence ID" value="RUM06002.1"/>
    <property type="molecule type" value="Genomic_DNA"/>
</dbReference>
<dbReference type="GO" id="GO:0016853">
    <property type="term" value="F:isomerase activity"/>
    <property type="evidence" value="ECO:0007669"/>
    <property type="project" value="UniProtKB-KW"/>
</dbReference>
<evidence type="ECO:0000313" key="1">
    <source>
        <dbReference type="EMBL" id="RUL95440.1"/>
    </source>
</evidence>
<protein>
    <submittedName>
        <fullName evidence="1">Sugar phosphate isomerase/epimerase</fullName>
    </submittedName>
</protein>